<feature type="domain" description="Glycosyl transferase family 1" evidence="1">
    <location>
        <begin position="132"/>
        <end position="264"/>
    </location>
</feature>
<dbReference type="SUPFAM" id="SSF53756">
    <property type="entry name" value="UDP-Glycosyltransferase/glycogen phosphorylase"/>
    <property type="match status" value="1"/>
</dbReference>
<dbReference type="Proteomes" id="UP001310022">
    <property type="component" value="Unassembled WGS sequence"/>
</dbReference>
<dbReference type="GO" id="GO:0016757">
    <property type="term" value="F:glycosyltransferase activity"/>
    <property type="evidence" value="ECO:0007669"/>
    <property type="project" value="InterPro"/>
</dbReference>
<dbReference type="AlphaFoldDB" id="A0AAN4W1X5"/>
<organism evidence="2 3">
    <name type="scientific">Persicobacter diffluens</name>
    <dbReference type="NCBI Taxonomy" id="981"/>
    <lineage>
        <taxon>Bacteria</taxon>
        <taxon>Pseudomonadati</taxon>
        <taxon>Bacteroidota</taxon>
        <taxon>Cytophagia</taxon>
        <taxon>Cytophagales</taxon>
        <taxon>Persicobacteraceae</taxon>
        <taxon>Persicobacter</taxon>
    </lineage>
</organism>
<name>A0AAN4W1X5_9BACT</name>
<evidence type="ECO:0000313" key="3">
    <source>
        <dbReference type="Proteomes" id="UP001310022"/>
    </source>
</evidence>
<gene>
    <name evidence="2" type="ORF">PEDI_36600</name>
</gene>
<dbReference type="Pfam" id="PF00534">
    <property type="entry name" value="Glycos_transf_1"/>
    <property type="match status" value="1"/>
</dbReference>
<proteinExistence type="predicted"/>
<dbReference type="InterPro" id="IPR001296">
    <property type="entry name" value="Glyco_trans_1"/>
</dbReference>
<dbReference type="EMBL" id="BQKE01000002">
    <property type="protein sequence ID" value="GJM63108.1"/>
    <property type="molecule type" value="Genomic_DNA"/>
</dbReference>
<accession>A0AAN4W1X5</accession>
<evidence type="ECO:0000259" key="1">
    <source>
        <dbReference type="Pfam" id="PF00534"/>
    </source>
</evidence>
<dbReference type="PANTHER" id="PTHR12526">
    <property type="entry name" value="GLYCOSYLTRANSFERASE"/>
    <property type="match status" value="1"/>
</dbReference>
<keyword evidence="3" id="KW-1185">Reference proteome</keyword>
<sequence length="325" mass="36689">MKILLVLHSVLPCKTYGGTQRVVWYLAKGLATLGHEVGLLAGKGTQCPFAKVHEINPELDLDRQIPEEYDVVHFNIPYEIDRPHLNTFHGDRNNTAPFPKNTVFISAYHAGQFDSDTYVYNGLDFEDYGPVSLNEKKNYFHFLGKAAWRKKNVKGAISLINSIPGARLKVLGGSRLNFKMGFRLTLSPKIHFHGMVGGEEKNQLLRYSKGLVFPVRWHEPFGLAITESLYFGAPVFGTPYGSLPELVKEEVGFLSANPIEVKAAIQNADAYNRQLCHEYAQDCFNHISMARGYLKLYEKVLAGENLHGHNPKRASILKEKFLPWE</sequence>
<dbReference type="Gene3D" id="3.40.50.2000">
    <property type="entry name" value="Glycogen Phosphorylase B"/>
    <property type="match status" value="2"/>
</dbReference>
<dbReference type="PANTHER" id="PTHR12526:SF595">
    <property type="entry name" value="BLL5217 PROTEIN"/>
    <property type="match status" value="1"/>
</dbReference>
<keyword evidence="2" id="KW-0808">Transferase</keyword>
<reference evidence="2 3" key="1">
    <citation type="submission" date="2021-12" db="EMBL/GenBank/DDBJ databases">
        <title>Genome sequencing of bacteria with rrn-lacking chromosome and rrn-plasmid.</title>
        <authorList>
            <person name="Anda M."/>
            <person name="Iwasaki W."/>
        </authorList>
    </citation>
    <scope>NUCLEOTIDE SEQUENCE [LARGE SCALE GENOMIC DNA]</scope>
    <source>
        <strain evidence="2 3">NBRC 15940</strain>
    </source>
</reference>
<protein>
    <submittedName>
        <fullName evidence="2">Glycosyl transferase</fullName>
    </submittedName>
</protein>
<dbReference type="RefSeq" id="WP_338238314.1">
    <property type="nucleotide sequence ID" value="NZ_BQKE01000002.1"/>
</dbReference>
<evidence type="ECO:0000313" key="2">
    <source>
        <dbReference type="EMBL" id="GJM63108.1"/>
    </source>
</evidence>
<comment type="caution">
    <text evidence="2">The sequence shown here is derived from an EMBL/GenBank/DDBJ whole genome shotgun (WGS) entry which is preliminary data.</text>
</comment>